<feature type="region of interest" description="Disordered" evidence="1">
    <location>
        <begin position="65"/>
        <end position="120"/>
    </location>
</feature>
<organism evidence="3 4">
    <name type="scientific">Actinia tenebrosa</name>
    <name type="common">Australian red waratah sea anemone</name>
    <dbReference type="NCBI Taxonomy" id="6105"/>
    <lineage>
        <taxon>Eukaryota</taxon>
        <taxon>Metazoa</taxon>
        <taxon>Cnidaria</taxon>
        <taxon>Anthozoa</taxon>
        <taxon>Hexacorallia</taxon>
        <taxon>Actiniaria</taxon>
        <taxon>Actiniidae</taxon>
        <taxon>Actinia</taxon>
    </lineage>
</organism>
<sequence>MQFGNESWCKVALLLAVSLTVLSAHGQEQTVEKRGQGRKTPTTLTDVIKVLMEFEKRFKRIESRHMEVIRGRDGRDGLPGKPGQDGRDGSPGPRGPRGLKGARGNHGVRGPPGPKSGGVQYVRWGRTTCPSGASLLYRGRIGGENHAHKGGGANYVCLPETPKYGRYKNGHQNAGYMYGTEYEVNTYNPFTKGHLHDHEAPCAVCYVTKRSAKMMIPATYECPAGWTREYHGYLMSAYHNHPHPTQYICVDNDAEGVPGTHANLNGALLYPVEGVCGSLPCHPYVTGRELTCAVCTK</sequence>
<feature type="compositionally biased region" description="Basic and acidic residues" evidence="1">
    <location>
        <begin position="65"/>
        <end position="88"/>
    </location>
</feature>
<dbReference type="OrthoDB" id="6086925at2759"/>
<dbReference type="Pfam" id="PF01391">
    <property type="entry name" value="Collagen"/>
    <property type="match status" value="1"/>
</dbReference>
<feature type="chain" id="PRO_5028169859" evidence="2">
    <location>
        <begin position="27"/>
        <end position="297"/>
    </location>
</feature>
<reference evidence="4" key="1">
    <citation type="submission" date="2025-08" db="UniProtKB">
        <authorList>
            <consortium name="RefSeq"/>
        </authorList>
    </citation>
    <scope>IDENTIFICATION</scope>
    <source>
        <tissue evidence="4">Tentacle</tissue>
    </source>
</reference>
<gene>
    <name evidence="4" type="primary">LOC116298119</name>
</gene>
<dbReference type="GO" id="GO:0005615">
    <property type="term" value="C:extracellular space"/>
    <property type="evidence" value="ECO:0007669"/>
    <property type="project" value="TreeGrafter"/>
</dbReference>
<dbReference type="AlphaFoldDB" id="A0A6P8IAS2"/>
<proteinExistence type="predicted"/>
<dbReference type="RefSeq" id="XP_031562347.1">
    <property type="nucleotide sequence ID" value="XM_031706487.1"/>
</dbReference>
<keyword evidence="3" id="KW-1185">Reference proteome</keyword>
<dbReference type="InterPro" id="IPR008160">
    <property type="entry name" value="Collagen"/>
</dbReference>
<dbReference type="KEGG" id="aten:116298119"/>
<dbReference type="InterPro" id="IPR051077">
    <property type="entry name" value="Ca-dependent_lectin"/>
</dbReference>
<evidence type="ECO:0000313" key="3">
    <source>
        <dbReference type="Proteomes" id="UP000515163"/>
    </source>
</evidence>
<evidence type="ECO:0000256" key="2">
    <source>
        <dbReference type="SAM" id="SignalP"/>
    </source>
</evidence>
<evidence type="ECO:0000256" key="1">
    <source>
        <dbReference type="SAM" id="MobiDB-lite"/>
    </source>
</evidence>
<name>A0A6P8IAS2_ACTTE</name>
<dbReference type="InParanoid" id="A0A6P8IAS2"/>
<evidence type="ECO:0000313" key="4">
    <source>
        <dbReference type="RefSeq" id="XP_031562347.1"/>
    </source>
</evidence>
<protein>
    <submittedName>
        <fullName evidence="4">Short-chain collagen C4-like</fullName>
    </submittedName>
</protein>
<feature type="signal peptide" evidence="2">
    <location>
        <begin position="1"/>
        <end position="26"/>
    </location>
</feature>
<dbReference type="Proteomes" id="UP000515163">
    <property type="component" value="Unplaced"/>
</dbReference>
<dbReference type="PANTHER" id="PTHR24024:SF18">
    <property type="entry name" value="SHORT-CHAIN COLLAGEN C4-LIKE"/>
    <property type="match status" value="1"/>
</dbReference>
<dbReference type="PANTHER" id="PTHR24024">
    <property type="entry name" value="PULMONARY SURFACTANT-ASSOCIATED PROTEIN A"/>
    <property type="match status" value="1"/>
</dbReference>
<keyword evidence="2" id="KW-0732">Signal</keyword>
<dbReference type="GeneID" id="116298119"/>
<accession>A0A6P8IAS2</accession>